<keyword evidence="1" id="KW-0732">Signal</keyword>
<dbReference type="InterPro" id="IPR052750">
    <property type="entry name" value="GH18_Chitinase"/>
</dbReference>
<name>A0A9W6NWR3_9PSEU</name>
<accession>A0A9W6NWR3</accession>
<comment type="caution">
    <text evidence="2">The sequence shown here is derived from an EMBL/GenBank/DDBJ whole genome shotgun (WGS) entry which is preliminary data.</text>
</comment>
<dbReference type="AlphaFoldDB" id="A0A9W6NWR3"/>
<sequence>MRRSRVRWRPVALLALPLALGAVLLACAAPTADPATAPQKAAPEVLPYVDVSLRPSPLPDMVAQTGIRSAVLAFVLSADGRCTPSWGGQTPITDPVVVEAARSLEQVTVATGGATGTYLENACPTPETLAGAYRTALASVGATRLDVDVETGVDAEKVASALALLTGVDVTLTLPVHDAAQGLTAAALDLVRTVDAHGVDARVNAMVMNFPDEGDWSGAMLRATDTIVGQLDRAPSRVGVTLMLGRTDTGPVTTLADAAGVAGVARDRGIGAVGLWSVGRDNGDCPGNATASYACSGIAQTRFAFIRTIRDVSAGLAPPEDVTP</sequence>
<reference evidence="2" key="2">
    <citation type="submission" date="2023-01" db="EMBL/GenBank/DDBJ databases">
        <authorList>
            <person name="Sun Q."/>
            <person name="Evtushenko L."/>
        </authorList>
    </citation>
    <scope>NUCLEOTIDE SEQUENCE</scope>
    <source>
        <strain evidence="2">VKM Ac-1069</strain>
    </source>
</reference>
<dbReference type="Gene3D" id="3.20.20.80">
    <property type="entry name" value="Glycosidases"/>
    <property type="match status" value="1"/>
</dbReference>
<gene>
    <name evidence="2" type="ORF">GCM10017577_30020</name>
</gene>
<evidence type="ECO:0008006" key="4">
    <source>
        <dbReference type="Google" id="ProtNLM"/>
    </source>
</evidence>
<dbReference type="PANTHER" id="PTHR42976">
    <property type="entry name" value="BIFUNCTIONAL CHITINASE/LYSOZYME-RELATED"/>
    <property type="match status" value="1"/>
</dbReference>
<dbReference type="EMBL" id="BSFQ01000011">
    <property type="protein sequence ID" value="GLL11861.1"/>
    <property type="molecule type" value="Genomic_DNA"/>
</dbReference>
<dbReference type="PROSITE" id="PS51257">
    <property type="entry name" value="PROKAR_LIPOPROTEIN"/>
    <property type="match status" value="1"/>
</dbReference>
<dbReference type="InterPro" id="IPR017853">
    <property type="entry name" value="GH"/>
</dbReference>
<evidence type="ECO:0000313" key="2">
    <source>
        <dbReference type="EMBL" id="GLL11861.1"/>
    </source>
</evidence>
<dbReference type="RefSeq" id="WP_063739748.1">
    <property type="nucleotide sequence ID" value="NZ_BAAAUZ010000008.1"/>
</dbReference>
<keyword evidence="3" id="KW-1185">Reference proteome</keyword>
<dbReference type="SUPFAM" id="SSF51445">
    <property type="entry name" value="(Trans)glycosidases"/>
    <property type="match status" value="1"/>
</dbReference>
<evidence type="ECO:0000256" key="1">
    <source>
        <dbReference type="SAM" id="SignalP"/>
    </source>
</evidence>
<protein>
    <recommendedName>
        <fullName evidence="4">Chitinase</fullName>
    </recommendedName>
</protein>
<proteinExistence type="predicted"/>
<feature type="chain" id="PRO_5040921168" description="Chitinase" evidence="1">
    <location>
        <begin position="29"/>
        <end position="324"/>
    </location>
</feature>
<organism evidence="2 3">
    <name type="scientific">Pseudonocardia halophobica</name>
    <dbReference type="NCBI Taxonomy" id="29401"/>
    <lineage>
        <taxon>Bacteria</taxon>
        <taxon>Bacillati</taxon>
        <taxon>Actinomycetota</taxon>
        <taxon>Actinomycetes</taxon>
        <taxon>Pseudonocardiales</taxon>
        <taxon>Pseudonocardiaceae</taxon>
        <taxon>Pseudonocardia</taxon>
    </lineage>
</organism>
<dbReference type="PANTHER" id="PTHR42976:SF1">
    <property type="entry name" value="GH18 DOMAIN-CONTAINING PROTEIN-RELATED"/>
    <property type="match status" value="1"/>
</dbReference>
<dbReference type="Proteomes" id="UP001143463">
    <property type="component" value="Unassembled WGS sequence"/>
</dbReference>
<feature type="signal peptide" evidence="1">
    <location>
        <begin position="1"/>
        <end position="28"/>
    </location>
</feature>
<reference evidence="2" key="1">
    <citation type="journal article" date="2014" name="Int. J. Syst. Evol. Microbiol.">
        <title>Complete genome sequence of Corynebacterium casei LMG S-19264T (=DSM 44701T), isolated from a smear-ripened cheese.</title>
        <authorList>
            <consortium name="US DOE Joint Genome Institute (JGI-PGF)"/>
            <person name="Walter F."/>
            <person name="Albersmeier A."/>
            <person name="Kalinowski J."/>
            <person name="Ruckert C."/>
        </authorList>
    </citation>
    <scope>NUCLEOTIDE SEQUENCE</scope>
    <source>
        <strain evidence="2">VKM Ac-1069</strain>
    </source>
</reference>
<evidence type="ECO:0000313" key="3">
    <source>
        <dbReference type="Proteomes" id="UP001143463"/>
    </source>
</evidence>